<evidence type="ECO:0000256" key="1">
    <source>
        <dbReference type="SAM" id="MobiDB-lite"/>
    </source>
</evidence>
<comment type="caution">
    <text evidence="2">The sequence shown here is derived from an EMBL/GenBank/DDBJ whole genome shotgun (WGS) entry which is preliminary data.</text>
</comment>
<organism evidence="2 3">
    <name type="scientific">Streptomyces racemochromogenes</name>
    <dbReference type="NCBI Taxonomy" id="67353"/>
    <lineage>
        <taxon>Bacteria</taxon>
        <taxon>Bacillati</taxon>
        <taxon>Actinomycetota</taxon>
        <taxon>Actinomycetes</taxon>
        <taxon>Kitasatosporales</taxon>
        <taxon>Streptomycetaceae</taxon>
        <taxon>Streptomyces</taxon>
    </lineage>
</organism>
<accession>A0ABW7PNS4</accession>
<feature type="non-terminal residue" evidence="2">
    <location>
        <position position="1"/>
    </location>
</feature>
<feature type="compositionally biased region" description="Pro residues" evidence="1">
    <location>
        <begin position="31"/>
        <end position="41"/>
    </location>
</feature>
<feature type="compositionally biased region" description="Polar residues" evidence="1">
    <location>
        <begin position="93"/>
        <end position="103"/>
    </location>
</feature>
<evidence type="ECO:0000313" key="3">
    <source>
        <dbReference type="Proteomes" id="UP001610631"/>
    </source>
</evidence>
<dbReference type="EMBL" id="JBBDHD010000178">
    <property type="protein sequence ID" value="MFH7600081.1"/>
    <property type="molecule type" value="Genomic_DNA"/>
</dbReference>
<gene>
    <name evidence="2" type="ORF">WDV06_34030</name>
</gene>
<reference evidence="2 3" key="1">
    <citation type="submission" date="2024-03" db="EMBL/GenBank/DDBJ databases">
        <title>Whole genome sequencing of Streptomyces racemochromogenes, to identify antimicrobial biosynthetic gene clusters.</title>
        <authorList>
            <person name="Suryawanshi P."/>
            <person name="Krishnaraj P.U."/>
            <person name="Arun Y.P."/>
            <person name="Suryawanshi M.P."/>
            <person name="Rakshit O."/>
        </authorList>
    </citation>
    <scope>NUCLEOTIDE SEQUENCE [LARGE SCALE GENOMIC DNA]</scope>
    <source>
        <strain evidence="2 3">AUDT626</strain>
    </source>
</reference>
<sequence>STEDVTAAFLELGAYLGGLVRLKRTARPTAPQEPPSTPPGDLPSGTTTPADPFSDAPASPVAPVPSEPGLTPDPEDVPSTGPAAPSDPFGSPDQHQGTDQGTEQPPYLESA</sequence>
<evidence type="ECO:0000313" key="2">
    <source>
        <dbReference type="EMBL" id="MFH7600081.1"/>
    </source>
</evidence>
<feature type="region of interest" description="Disordered" evidence="1">
    <location>
        <begin position="24"/>
        <end position="111"/>
    </location>
</feature>
<feature type="compositionally biased region" description="Low complexity" evidence="1">
    <location>
        <begin position="49"/>
        <end position="59"/>
    </location>
</feature>
<dbReference type="Proteomes" id="UP001610631">
    <property type="component" value="Unassembled WGS sequence"/>
</dbReference>
<proteinExistence type="predicted"/>
<name>A0ABW7PNS4_9ACTN</name>
<keyword evidence="3" id="KW-1185">Reference proteome</keyword>
<protein>
    <submittedName>
        <fullName evidence="2">Uncharacterized protein</fullName>
    </submittedName>
</protein>